<evidence type="ECO:0000256" key="2">
    <source>
        <dbReference type="ARBA" id="ARBA00010883"/>
    </source>
</evidence>
<dbReference type="PANTHER" id="PTHR46979:SF2">
    <property type="entry name" value="SORTING NEXIN-41"/>
    <property type="match status" value="1"/>
</dbReference>
<sequence length="427" mass="50277">RRRYSDFHSLRINLLKFFPTKIIPLIPEKHSFKDIINRSDNRDNLIIDFRKRKFNNFLKYLNNDDDIRSCIIFQKFIDPDERVWLEVLQYAPFTLLPSNLLLSSPSNPTGANPYYSYLSIPPVGSLKSFDSKLNREIFKPLECKFNNLKMELNNLNKISLQIENNLRELVAKKIELGGNFNVFSLFDNNSLVEKIGQSIDSDFINLEIFIKNFIINFKEPLQDLKNQCHVVMNLLTFRKLKEIQLHYFKNTVLKRQNRTKLLIETENSNSKLSIALKKGAEDSPTIAEAVRRLELKKHKKINNNIRDNNYNEEYGTRDFYNPENSSIKRRKNPKWKNLFGSSNNTGELGYAASKNINSMSSAERLNEIVYNIQELGELQKCLTMLTDDLKFLSCEIEKNVLKEYFKIKFKIFELMKIFEKILMIYCK</sequence>
<name>A0A1E4TSI1_PACTA</name>
<dbReference type="AlphaFoldDB" id="A0A1E4TSI1"/>
<dbReference type="Proteomes" id="UP000094236">
    <property type="component" value="Unassembled WGS sequence"/>
</dbReference>
<reference evidence="11" key="1">
    <citation type="submission" date="2016-05" db="EMBL/GenBank/DDBJ databases">
        <title>Comparative genomics of biotechnologically important yeasts.</title>
        <authorList>
            <consortium name="DOE Joint Genome Institute"/>
            <person name="Riley R."/>
            <person name="Haridas S."/>
            <person name="Wolfe K.H."/>
            <person name="Lopes M.R."/>
            <person name="Hittinger C.T."/>
            <person name="Goker M."/>
            <person name="Salamov A."/>
            <person name="Wisecaver J."/>
            <person name="Long T.M."/>
            <person name="Aerts A.L."/>
            <person name="Barry K."/>
            <person name="Choi C."/>
            <person name="Clum A."/>
            <person name="Coughlan A.Y."/>
            <person name="Deshpande S."/>
            <person name="Douglass A.P."/>
            <person name="Hanson S.J."/>
            <person name="Klenk H.-P."/>
            <person name="Labutti K."/>
            <person name="Lapidus A."/>
            <person name="Lindquist E."/>
            <person name="Lipzen A."/>
            <person name="Meier-Kolthoff J.P."/>
            <person name="Ohm R.A."/>
            <person name="Otillar R.P."/>
            <person name="Pangilinan J."/>
            <person name="Peng Y."/>
            <person name="Rokas A."/>
            <person name="Rosa C.A."/>
            <person name="Scheuner C."/>
            <person name="Sibirny A.A."/>
            <person name="Slot J.C."/>
            <person name="Stielow J.B."/>
            <person name="Sun H."/>
            <person name="Kurtzman C.P."/>
            <person name="Blackwell M."/>
            <person name="Grigoriev I.V."/>
            <person name="Jeffries T.W."/>
        </authorList>
    </citation>
    <scope>NUCLEOTIDE SEQUENCE [LARGE SCALE GENOMIC DNA]</scope>
    <source>
        <strain evidence="11">NRRL Y-2460</strain>
    </source>
</reference>
<dbReference type="Gene3D" id="3.30.1520.10">
    <property type="entry name" value="Phox-like domain"/>
    <property type="match status" value="1"/>
</dbReference>
<evidence type="ECO:0000256" key="1">
    <source>
        <dbReference type="ARBA" id="ARBA00004481"/>
    </source>
</evidence>
<dbReference type="GO" id="GO:0042147">
    <property type="term" value="P:retrograde transport, endosome to Golgi"/>
    <property type="evidence" value="ECO:0007669"/>
    <property type="project" value="InterPro"/>
</dbReference>
<dbReference type="InterPro" id="IPR036871">
    <property type="entry name" value="PX_dom_sf"/>
</dbReference>
<keyword evidence="4" id="KW-0967">Endosome</keyword>
<dbReference type="EMBL" id="KV454015">
    <property type="protein sequence ID" value="ODV94715.1"/>
    <property type="molecule type" value="Genomic_DNA"/>
</dbReference>
<keyword evidence="5" id="KW-0653">Protein transport</keyword>
<evidence type="ECO:0000259" key="9">
    <source>
        <dbReference type="PROSITE" id="PS50195"/>
    </source>
</evidence>
<comment type="subcellular location">
    <subcellularLocation>
        <location evidence="1">Endosome membrane</location>
        <topology evidence="1">Peripheral membrane protein</topology>
    </subcellularLocation>
</comment>
<dbReference type="CDD" id="cd06867">
    <property type="entry name" value="PX_SNX41_42"/>
    <property type="match status" value="1"/>
</dbReference>
<feature type="domain" description="PX" evidence="9">
    <location>
        <begin position="1"/>
        <end position="83"/>
    </location>
</feature>
<keyword evidence="6" id="KW-0446">Lipid-binding</keyword>
<dbReference type="InterPro" id="IPR044106">
    <property type="entry name" value="PX_Snx41/Atg20"/>
</dbReference>
<feature type="non-terminal residue" evidence="10">
    <location>
        <position position="1"/>
    </location>
</feature>
<dbReference type="GO" id="GO:0035091">
    <property type="term" value="F:phosphatidylinositol binding"/>
    <property type="evidence" value="ECO:0007669"/>
    <property type="project" value="InterPro"/>
</dbReference>
<proteinExistence type="inferred from homology"/>
<dbReference type="STRING" id="669874.A0A1E4TSI1"/>
<dbReference type="InterPro" id="IPR051079">
    <property type="entry name" value="Sorting_Nexin_Autophagy"/>
</dbReference>
<evidence type="ECO:0000256" key="4">
    <source>
        <dbReference type="ARBA" id="ARBA00022753"/>
    </source>
</evidence>
<dbReference type="GO" id="GO:0005829">
    <property type="term" value="C:cytosol"/>
    <property type="evidence" value="ECO:0007669"/>
    <property type="project" value="GOC"/>
</dbReference>
<keyword evidence="8" id="KW-0175">Coiled coil</keyword>
<dbReference type="PROSITE" id="PS50195">
    <property type="entry name" value="PX"/>
    <property type="match status" value="1"/>
</dbReference>
<comment type="similarity">
    <text evidence="2">Belongs to the sorting nexin family.</text>
</comment>
<dbReference type="GO" id="GO:0010008">
    <property type="term" value="C:endosome membrane"/>
    <property type="evidence" value="ECO:0007669"/>
    <property type="project" value="UniProtKB-SubCell"/>
</dbReference>
<feature type="non-terminal residue" evidence="10">
    <location>
        <position position="427"/>
    </location>
</feature>
<evidence type="ECO:0000256" key="5">
    <source>
        <dbReference type="ARBA" id="ARBA00022927"/>
    </source>
</evidence>
<evidence type="ECO:0000313" key="10">
    <source>
        <dbReference type="EMBL" id="ODV94715.1"/>
    </source>
</evidence>
<evidence type="ECO:0000256" key="6">
    <source>
        <dbReference type="ARBA" id="ARBA00023121"/>
    </source>
</evidence>
<accession>A0A1E4TSI1</accession>
<dbReference type="GO" id="GO:0015031">
    <property type="term" value="P:protein transport"/>
    <property type="evidence" value="ECO:0007669"/>
    <property type="project" value="UniProtKB-KW"/>
</dbReference>
<dbReference type="PANTHER" id="PTHR46979">
    <property type="entry name" value="SORTING NEXIN-41"/>
    <property type="match status" value="1"/>
</dbReference>
<evidence type="ECO:0000256" key="3">
    <source>
        <dbReference type="ARBA" id="ARBA00022448"/>
    </source>
</evidence>
<dbReference type="OrthoDB" id="289314at2759"/>
<gene>
    <name evidence="10" type="ORF">PACTADRAFT_24724</name>
</gene>
<keyword evidence="7" id="KW-0472">Membrane</keyword>
<dbReference type="SUPFAM" id="SSF64268">
    <property type="entry name" value="PX domain"/>
    <property type="match status" value="1"/>
</dbReference>
<dbReference type="Pfam" id="PF00787">
    <property type="entry name" value="PX"/>
    <property type="match status" value="1"/>
</dbReference>
<evidence type="ECO:0000256" key="7">
    <source>
        <dbReference type="ARBA" id="ARBA00023136"/>
    </source>
</evidence>
<evidence type="ECO:0000313" key="11">
    <source>
        <dbReference type="Proteomes" id="UP000094236"/>
    </source>
</evidence>
<feature type="coiled-coil region" evidence="8">
    <location>
        <begin position="145"/>
        <end position="172"/>
    </location>
</feature>
<evidence type="ECO:0000256" key="8">
    <source>
        <dbReference type="SAM" id="Coils"/>
    </source>
</evidence>
<protein>
    <recommendedName>
        <fullName evidence="9">PX domain-containing protein</fullName>
    </recommendedName>
</protein>
<dbReference type="InterPro" id="IPR001683">
    <property type="entry name" value="PX_dom"/>
</dbReference>
<keyword evidence="3" id="KW-0813">Transport</keyword>
<keyword evidence="11" id="KW-1185">Reference proteome</keyword>
<organism evidence="10 11">
    <name type="scientific">Pachysolen tannophilus NRRL Y-2460</name>
    <dbReference type="NCBI Taxonomy" id="669874"/>
    <lineage>
        <taxon>Eukaryota</taxon>
        <taxon>Fungi</taxon>
        <taxon>Dikarya</taxon>
        <taxon>Ascomycota</taxon>
        <taxon>Saccharomycotina</taxon>
        <taxon>Pichiomycetes</taxon>
        <taxon>Pachysolenaceae</taxon>
        <taxon>Pachysolen</taxon>
    </lineage>
</organism>